<dbReference type="AlphaFoldDB" id="T1FD60"/>
<dbReference type="EMBL" id="AMQM01006442">
    <property type="status" value="NOT_ANNOTATED_CDS"/>
    <property type="molecule type" value="Genomic_DNA"/>
</dbReference>
<reference evidence="3" key="3">
    <citation type="submission" date="2015-06" db="UniProtKB">
        <authorList>
            <consortium name="EnsemblMetazoa"/>
        </authorList>
    </citation>
    <scope>IDENTIFICATION</scope>
</reference>
<keyword evidence="4" id="KW-1185">Reference proteome</keyword>
<evidence type="ECO:0000313" key="2">
    <source>
        <dbReference type="EMBL" id="ESN97003.1"/>
    </source>
</evidence>
<dbReference type="KEGG" id="hro:HELRODRAFT_178436"/>
<feature type="compositionally biased region" description="Polar residues" evidence="1">
    <location>
        <begin position="137"/>
        <end position="147"/>
    </location>
</feature>
<feature type="region of interest" description="Disordered" evidence="1">
    <location>
        <begin position="115"/>
        <end position="147"/>
    </location>
</feature>
<reference evidence="4" key="1">
    <citation type="submission" date="2012-12" db="EMBL/GenBank/DDBJ databases">
        <authorList>
            <person name="Hellsten U."/>
            <person name="Grimwood J."/>
            <person name="Chapman J.A."/>
            <person name="Shapiro H."/>
            <person name="Aerts A."/>
            <person name="Otillar R.P."/>
            <person name="Terry A.Y."/>
            <person name="Boore J.L."/>
            <person name="Simakov O."/>
            <person name="Marletaz F."/>
            <person name="Cho S.-J."/>
            <person name="Edsinger-Gonzales E."/>
            <person name="Havlak P."/>
            <person name="Kuo D.-H."/>
            <person name="Larsson T."/>
            <person name="Lv J."/>
            <person name="Arendt D."/>
            <person name="Savage R."/>
            <person name="Osoegawa K."/>
            <person name="de Jong P."/>
            <person name="Lindberg D.R."/>
            <person name="Seaver E.C."/>
            <person name="Weisblat D.A."/>
            <person name="Putnam N.H."/>
            <person name="Grigoriev I.V."/>
            <person name="Rokhsar D.S."/>
        </authorList>
    </citation>
    <scope>NUCLEOTIDE SEQUENCE</scope>
</reference>
<evidence type="ECO:0000313" key="3">
    <source>
        <dbReference type="EnsemblMetazoa" id="HelroP178436"/>
    </source>
</evidence>
<name>T1FD60_HELRO</name>
<protein>
    <submittedName>
        <fullName evidence="2 3">Uncharacterized protein</fullName>
    </submittedName>
</protein>
<evidence type="ECO:0000313" key="4">
    <source>
        <dbReference type="Proteomes" id="UP000015101"/>
    </source>
</evidence>
<feature type="compositionally biased region" description="Basic and acidic residues" evidence="1">
    <location>
        <begin position="126"/>
        <end position="136"/>
    </location>
</feature>
<reference evidence="2 4" key="2">
    <citation type="journal article" date="2013" name="Nature">
        <title>Insights into bilaterian evolution from three spiralian genomes.</title>
        <authorList>
            <person name="Simakov O."/>
            <person name="Marletaz F."/>
            <person name="Cho S.J."/>
            <person name="Edsinger-Gonzales E."/>
            <person name="Havlak P."/>
            <person name="Hellsten U."/>
            <person name="Kuo D.H."/>
            <person name="Larsson T."/>
            <person name="Lv J."/>
            <person name="Arendt D."/>
            <person name="Savage R."/>
            <person name="Osoegawa K."/>
            <person name="de Jong P."/>
            <person name="Grimwood J."/>
            <person name="Chapman J.A."/>
            <person name="Shapiro H."/>
            <person name="Aerts A."/>
            <person name="Otillar R.P."/>
            <person name="Terry A.Y."/>
            <person name="Boore J.L."/>
            <person name="Grigoriev I.V."/>
            <person name="Lindberg D.R."/>
            <person name="Seaver E.C."/>
            <person name="Weisblat D.A."/>
            <person name="Putnam N.H."/>
            <person name="Rokhsar D.S."/>
        </authorList>
    </citation>
    <scope>NUCLEOTIDE SEQUENCE</scope>
</reference>
<sequence>MPVYVAADLKKIPGYLKFSKPEVGFSTKIDRIDKIQHEPRSLQPETLTRQSTHLLAAQPTTPLQHLMNPPAFENKVKVPKKIKGTNISEACQNSNSILNPEIWGENTYICEWTFTSPKPPTSNGDQIKETTQESHSQDTSNLTKWAK</sequence>
<accession>T1FD60</accession>
<dbReference type="RefSeq" id="XP_009024793.1">
    <property type="nucleotide sequence ID" value="XM_009026545.1"/>
</dbReference>
<dbReference type="EMBL" id="KB097456">
    <property type="protein sequence ID" value="ESN97003.1"/>
    <property type="molecule type" value="Genomic_DNA"/>
</dbReference>
<dbReference type="EnsemblMetazoa" id="HelroT178436">
    <property type="protein sequence ID" value="HelroP178436"/>
    <property type="gene ID" value="HelroG178436"/>
</dbReference>
<gene>
    <name evidence="3" type="primary">20206759</name>
    <name evidence="2" type="ORF">HELRODRAFT_178436</name>
</gene>
<organism evidence="3 4">
    <name type="scientific">Helobdella robusta</name>
    <name type="common">Californian leech</name>
    <dbReference type="NCBI Taxonomy" id="6412"/>
    <lineage>
        <taxon>Eukaryota</taxon>
        <taxon>Metazoa</taxon>
        <taxon>Spiralia</taxon>
        <taxon>Lophotrochozoa</taxon>
        <taxon>Annelida</taxon>
        <taxon>Clitellata</taxon>
        <taxon>Hirudinea</taxon>
        <taxon>Rhynchobdellida</taxon>
        <taxon>Glossiphoniidae</taxon>
        <taxon>Helobdella</taxon>
    </lineage>
</organism>
<dbReference type="GeneID" id="20206759"/>
<proteinExistence type="predicted"/>
<dbReference type="CTD" id="20206759"/>
<evidence type="ECO:0000256" key="1">
    <source>
        <dbReference type="SAM" id="MobiDB-lite"/>
    </source>
</evidence>
<dbReference type="Proteomes" id="UP000015101">
    <property type="component" value="Unassembled WGS sequence"/>
</dbReference>
<dbReference type="HOGENOM" id="CLU_1770095_0_0_1"/>
<feature type="compositionally biased region" description="Polar residues" evidence="1">
    <location>
        <begin position="115"/>
        <end position="125"/>
    </location>
</feature>
<dbReference type="InParanoid" id="T1FD60"/>